<dbReference type="InterPro" id="IPR000531">
    <property type="entry name" value="Beta-barrel_TonB"/>
</dbReference>
<proteinExistence type="inferred from homology"/>
<keyword evidence="10 11" id="KW-0998">Cell outer membrane</keyword>
<dbReference type="PANTHER" id="PTHR32552:SF81">
    <property type="entry name" value="TONB-DEPENDENT OUTER MEMBRANE RECEPTOR"/>
    <property type="match status" value="1"/>
</dbReference>
<keyword evidence="4" id="KW-0410">Iron transport</keyword>
<evidence type="ECO:0000256" key="9">
    <source>
        <dbReference type="ARBA" id="ARBA00023136"/>
    </source>
</evidence>
<evidence type="ECO:0000313" key="17">
    <source>
        <dbReference type="Proteomes" id="UP000566324"/>
    </source>
</evidence>
<protein>
    <submittedName>
        <fullName evidence="16">Outer membrane receptor protein involved in Fe transport</fullName>
    </submittedName>
</protein>
<dbReference type="PANTHER" id="PTHR32552">
    <property type="entry name" value="FERRICHROME IRON RECEPTOR-RELATED"/>
    <property type="match status" value="1"/>
</dbReference>
<comment type="subcellular location">
    <subcellularLocation>
        <location evidence="1 11">Cell outer membrane</location>
        <topology evidence="1 11">Multi-pass membrane protein</topology>
    </subcellularLocation>
</comment>
<keyword evidence="9 11" id="KW-0472">Membrane</keyword>
<keyword evidence="13" id="KW-0732">Signal</keyword>
<evidence type="ECO:0000256" key="5">
    <source>
        <dbReference type="ARBA" id="ARBA00022692"/>
    </source>
</evidence>
<evidence type="ECO:0000259" key="14">
    <source>
        <dbReference type="Pfam" id="PF00593"/>
    </source>
</evidence>
<evidence type="ECO:0000256" key="4">
    <source>
        <dbReference type="ARBA" id="ARBA00022496"/>
    </source>
</evidence>
<evidence type="ECO:0000256" key="10">
    <source>
        <dbReference type="ARBA" id="ARBA00023237"/>
    </source>
</evidence>
<sequence length="796" mass="85756">MKYSNRRIILIAATALTPLCASAAMAQPAAGEDAAQAAGMVGEIVVTASRRSESINKVSSSIAAYDRQALDNQGIRSFSDVVSQTPGLSLQQQSTFQPANIAIRGVRSTVGAATTGIYIDDTPIQSRSAGAQSPGDALPTIFDLDRVEVLRGPQGTLFGSGSEGGAVRFISPAPDLDEVQAYGRAELSSTDSGGINYEGGAAASTPIVEGKLAIRLSGSYPHESGFVDRINERTGAMVDKDANTSAVHTMKAAVLWAPTDTIRITPSLNFQESRADDYGQFYVRLSDRSKQRLISGRTNAQPSKDRFYLPALKVEADFGGVTATSVTSFFTRRQSMVLDFTLLDESVARLFNGMRPPETQLPGVGTLPVPILIPEAFVAAGGATNTTDNSQDNFMQEVRLQSNNSESAFRWLIGGFYQRAKQQNVVNVRDAYYAAAFETLRGLQNREEITRYYRDFNLVDEQLAAFGNIDLRFGDLTFSAGGRIASAKFSYDELLEGSFVPPTGRSFTTGKQKESPFTPKVSVTWEPSNAALVYASASKGFRVGGANVPITPSPPCLDSLSQLGLDTAPGTFDSDSVWNYEVGGKVGLFDRKVQVNASIYHVDWSNIQSFVSLSGCPGGFITNLGAANSDGFDLSISARPTDSLFLALAGGYNKSRFAKTLTSNGIILAERGAEVSDAPPWQITATLEYSMPLGSGDGYIRGINQYASRNNGTISKYDTPTSSGYDPNGQRNDGYHLTSLRVGWRDDNFDLALFADNLFNSHPQLNYISNAFPTDTTYYANTLRPRTIGLTLTARR</sequence>
<keyword evidence="5 11" id="KW-0812">Transmembrane</keyword>
<reference evidence="16 17" key="1">
    <citation type="submission" date="2020-08" db="EMBL/GenBank/DDBJ databases">
        <title>Genomic Encyclopedia of Type Strains, Phase IV (KMG-IV): sequencing the most valuable type-strain genomes for metagenomic binning, comparative biology and taxonomic classification.</title>
        <authorList>
            <person name="Goeker M."/>
        </authorList>
    </citation>
    <scope>NUCLEOTIDE SEQUENCE [LARGE SCALE GENOMIC DNA]</scope>
    <source>
        <strain evidence="16 17">DSM 17328</strain>
    </source>
</reference>
<evidence type="ECO:0000256" key="3">
    <source>
        <dbReference type="ARBA" id="ARBA00022452"/>
    </source>
</evidence>
<dbReference type="InterPro" id="IPR006311">
    <property type="entry name" value="TAT_signal"/>
</dbReference>
<evidence type="ECO:0000256" key="8">
    <source>
        <dbReference type="ARBA" id="ARBA00023077"/>
    </source>
</evidence>
<comment type="caution">
    <text evidence="16">The sequence shown here is derived from an EMBL/GenBank/DDBJ whole genome shotgun (WGS) entry which is preliminary data.</text>
</comment>
<evidence type="ECO:0000256" key="11">
    <source>
        <dbReference type="PROSITE-ProRule" id="PRU01360"/>
    </source>
</evidence>
<dbReference type="InterPro" id="IPR036942">
    <property type="entry name" value="Beta-barrel_TonB_sf"/>
</dbReference>
<evidence type="ECO:0000256" key="13">
    <source>
        <dbReference type="SAM" id="SignalP"/>
    </source>
</evidence>
<dbReference type="PROSITE" id="PS51318">
    <property type="entry name" value="TAT"/>
    <property type="match status" value="1"/>
</dbReference>
<evidence type="ECO:0000256" key="12">
    <source>
        <dbReference type="RuleBase" id="RU003357"/>
    </source>
</evidence>
<evidence type="ECO:0000256" key="6">
    <source>
        <dbReference type="ARBA" id="ARBA00023004"/>
    </source>
</evidence>
<evidence type="ECO:0000256" key="7">
    <source>
        <dbReference type="ARBA" id="ARBA00023065"/>
    </source>
</evidence>
<dbReference type="GO" id="GO:0006826">
    <property type="term" value="P:iron ion transport"/>
    <property type="evidence" value="ECO:0007669"/>
    <property type="project" value="UniProtKB-KW"/>
</dbReference>
<dbReference type="PROSITE" id="PS52016">
    <property type="entry name" value="TONB_DEPENDENT_REC_3"/>
    <property type="match status" value="1"/>
</dbReference>
<keyword evidence="8 12" id="KW-0798">TonB box</keyword>
<dbReference type="EMBL" id="JACHNZ010000005">
    <property type="protein sequence ID" value="MBB4631071.1"/>
    <property type="molecule type" value="Genomic_DNA"/>
</dbReference>
<dbReference type="SUPFAM" id="SSF56935">
    <property type="entry name" value="Porins"/>
    <property type="match status" value="1"/>
</dbReference>
<dbReference type="InterPro" id="IPR039426">
    <property type="entry name" value="TonB-dep_rcpt-like"/>
</dbReference>
<keyword evidence="2 11" id="KW-0813">Transport</keyword>
<dbReference type="AlphaFoldDB" id="A0A7W7F592"/>
<organism evidence="16 17">
    <name type="scientific">Sphingosinicella soli</name>
    <dbReference type="NCBI Taxonomy" id="333708"/>
    <lineage>
        <taxon>Bacteria</taxon>
        <taxon>Pseudomonadati</taxon>
        <taxon>Pseudomonadota</taxon>
        <taxon>Alphaproteobacteria</taxon>
        <taxon>Sphingomonadales</taxon>
        <taxon>Sphingosinicellaceae</taxon>
        <taxon>Sphingosinicella</taxon>
    </lineage>
</organism>
<keyword evidence="17" id="KW-1185">Reference proteome</keyword>
<dbReference type="Proteomes" id="UP000566324">
    <property type="component" value="Unassembled WGS sequence"/>
</dbReference>
<dbReference type="Pfam" id="PF07715">
    <property type="entry name" value="Plug"/>
    <property type="match status" value="1"/>
</dbReference>
<feature type="signal peptide" evidence="13">
    <location>
        <begin position="1"/>
        <end position="26"/>
    </location>
</feature>
<feature type="domain" description="TonB-dependent receptor plug" evidence="15">
    <location>
        <begin position="56"/>
        <end position="166"/>
    </location>
</feature>
<keyword evidence="6" id="KW-0408">Iron</keyword>
<gene>
    <name evidence="16" type="ORF">GGQ98_000678</name>
</gene>
<dbReference type="Pfam" id="PF00593">
    <property type="entry name" value="TonB_dep_Rec_b-barrel"/>
    <property type="match status" value="1"/>
</dbReference>
<accession>A0A7W7F592</accession>
<dbReference type="RefSeq" id="WP_184065116.1">
    <property type="nucleotide sequence ID" value="NZ_JACHNZ010000005.1"/>
</dbReference>
<keyword evidence="16" id="KW-0675">Receptor</keyword>
<comment type="similarity">
    <text evidence="11 12">Belongs to the TonB-dependent receptor family.</text>
</comment>
<dbReference type="Gene3D" id="2.40.170.20">
    <property type="entry name" value="TonB-dependent receptor, beta-barrel domain"/>
    <property type="match status" value="2"/>
</dbReference>
<keyword evidence="7" id="KW-0406">Ion transport</keyword>
<evidence type="ECO:0000313" key="16">
    <source>
        <dbReference type="EMBL" id="MBB4631071.1"/>
    </source>
</evidence>
<evidence type="ECO:0000256" key="1">
    <source>
        <dbReference type="ARBA" id="ARBA00004571"/>
    </source>
</evidence>
<name>A0A7W7F592_9SPHN</name>
<evidence type="ECO:0000259" key="15">
    <source>
        <dbReference type="Pfam" id="PF07715"/>
    </source>
</evidence>
<dbReference type="InterPro" id="IPR012910">
    <property type="entry name" value="Plug_dom"/>
</dbReference>
<dbReference type="GO" id="GO:0009279">
    <property type="term" value="C:cell outer membrane"/>
    <property type="evidence" value="ECO:0007669"/>
    <property type="project" value="UniProtKB-SubCell"/>
</dbReference>
<feature type="chain" id="PRO_5030878273" evidence="13">
    <location>
        <begin position="27"/>
        <end position="796"/>
    </location>
</feature>
<keyword evidence="3 11" id="KW-1134">Transmembrane beta strand</keyword>
<feature type="domain" description="TonB-dependent receptor-like beta-barrel" evidence="14">
    <location>
        <begin position="385"/>
        <end position="758"/>
    </location>
</feature>
<evidence type="ECO:0000256" key="2">
    <source>
        <dbReference type="ARBA" id="ARBA00022448"/>
    </source>
</evidence>